<dbReference type="AlphaFoldDB" id="A0A0B0PIY4"/>
<protein>
    <submittedName>
        <fullName evidence="1">Collagen alpha-3 (VI) chain</fullName>
    </submittedName>
</protein>
<organism evidence="1 2">
    <name type="scientific">Gossypium arboreum</name>
    <name type="common">Tree cotton</name>
    <name type="synonym">Gossypium nanking</name>
    <dbReference type="NCBI Taxonomy" id="29729"/>
    <lineage>
        <taxon>Eukaryota</taxon>
        <taxon>Viridiplantae</taxon>
        <taxon>Streptophyta</taxon>
        <taxon>Embryophyta</taxon>
        <taxon>Tracheophyta</taxon>
        <taxon>Spermatophyta</taxon>
        <taxon>Magnoliopsida</taxon>
        <taxon>eudicotyledons</taxon>
        <taxon>Gunneridae</taxon>
        <taxon>Pentapetalae</taxon>
        <taxon>rosids</taxon>
        <taxon>malvids</taxon>
        <taxon>Malvales</taxon>
        <taxon>Malvaceae</taxon>
        <taxon>Malvoideae</taxon>
        <taxon>Gossypium</taxon>
    </lineage>
</organism>
<proteinExistence type="predicted"/>
<accession>A0A0B0PIY4</accession>
<evidence type="ECO:0000313" key="2">
    <source>
        <dbReference type="Proteomes" id="UP000032142"/>
    </source>
</evidence>
<gene>
    <name evidence="1" type="ORF">F383_30936</name>
</gene>
<dbReference type="Proteomes" id="UP000032142">
    <property type="component" value="Unassembled WGS sequence"/>
</dbReference>
<keyword evidence="2" id="KW-1185">Reference proteome</keyword>
<name>A0A0B0PIY4_GOSAR</name>
<reference evidence="2" key="1">
    <citation type="submission" date="2014-09" db="EMBL/GenBank/DDBJ databases">
        <authorList>
            <person name="Mudge J."/>
            <person name="Ramaraj T."/>
            <person name="Lindquist I.E."/>
            <person name="Bharti A.K."/>
            <person name="Sundararajan A."/>
            <person name="Cameron C.T."/>
            <person name="Woodward J.E."/>
            <person name="May G.D."/>
            <person name="Brubaker C."/>
            <person name="Broadhvest J."/>
            <person name="Wilkins T.A."/>
        </authorList>
    </citation>
    <scope>NUCLEOTIDE SEQUENCE</scope>
    <source>
        <strain evidence="2">cv. AKA8401</strain>
    </source>
</reference>
<evidence type="ECO:0000313" key="1">
    <source>
        <dbReference type="EMBL" id="KHG24399.1"/>
    </source>
</evidence>
<dbReference type="EMBL" id="KN428625">
    <property type="protein sequence ID" value="KHG24399.1"/>
    <property type="molecule type" value="Genomic_DNA"/>
</dbReference>
<keyword evidence="1" id="KW-0176">Collagen</keyword>
<sequence length="86" mass="9508">MCPLAHYNLLSCLDAIITITHRTSLNYPLNTRNTIRYIGSLHLSALYVANSTSYLRSHVVCLRASHGSAYAGCQVSITHVGLPRHQ</sequence>